<dbReference type="RefSeq" id="WP_089015525.1">
    <property type="nucleotide sequence ID" value="NZ_LT607754.1"/>
</dbReference>
<dbReference type="Proteomes" id="UP000198221">
    <property type="component" value="Chromosome I"/>
</dbReference>
<dbReference type="AlphaFoldDB" id="A0A1C5K500"/>
<sequence>MLSFTAVHTVSQCLLTANAEAEITGWGTPPTLLLIHHLRAEPTVATLHEMSVVEFPLHPDDLLTDPAALPALLHRLAHALHHTDDAASTPYQATLDTIIRLIRGTRPAARLLAWAAIYDDIHTLDGQPRPARRVDAIDIDSRAYQLTDLRGEEHPLLAVDDTPHPDDMPATLPGLAALLAATARRGHVHPGEATS</sequence>
<organism evidence="1 2">
    <name type="scientific">Micromonospora inositola</name>
    <dbReference type="NCBI Taxonomy" id="47865"/>
    <lineage>
        <taxon>Bacteria</taxon>
        <taxon>Bacillati</taxon>
        <taxon>Actinomycetota</taxon>
        <taxon>Actinomycetes</taxon>
        <taxon>Micromonosporales</taxon>
        <taxon>Micromonosporaceae</taxon>
        <taxon>Micromonospora</taxon>
    </lineage>
</organism>
<accession>A0A1C5K500</accession>
<proteinExistence type="predicted"/>
<evidence type="ECO:0000313" key="2">
    <source>
        <dbReference type="Proteomes" id="UP000198221"/>
    </source>
</evidence>
<evidence type="ECO:0000313" key="1">
    <source>
        <dbReference type="EMBL" id="SCG77671.1"/>
    </source>
</evidence>
<reference evidence="2" key="1">
    <citation type="submission" date="2016-06" db="EMBL/GenBank/DDBJ databases">
        <authorList>
            <person name="Varghese N."/>
            <person name="Submissions Spin"/>
        </authorList>
    </citation>
    <scope>NUCLEOTIDE SEQUENCE [LARGE SCALE GENOMIC DNA]</scope>
    <source>
        <strain evidence="2">DSM 43819</strain>
    </source>
</reference>
<name>A0A1C5K500_9ACTN</name>
<protein>
    <submittedName>
        <fullName evidence="1">Uncharacterized protein</fullName>
    </submittedName>
</protein>
<dbReference type="OrthoDB" id="3382537at2"/>
<dbReference type="EMBL" id="LT607754">
    <property type="protein sequence ID" value="SCG77671.1"/>
    <property type="molecule type" value="Genomic_DNA"/>
</dbReference>
<keyword evidence="2" id="KW-1185">Reference proteome</keyword>
<gene>
    <name evidence="1" type="ORF">GA0070613_6340</name>
</gene>